<keyword evidence="1" id="KW-0805">Transcription regulation</keyword>
<name>A0ABY4CNT5_9BACL</name>
<dbReference type="PANTHER" id="PTHR30136:SF35">
    <property type="entry name" value="HTH-TYPE TRANSCRIPTIONAL REGULATOR RV1719"/>
    <property type="match status" value="1"/>
</dbReference>
<dbReference type="Gene3D" id="3.30.450.40">
    <property type="match status" value="1"/>
</dbReference>
<keyword evidence="2" id="KW-0238">DNA-binding</keyword>
<evidence type="ECO:0000259" key="5">
    <source>
        <dbReference type="PROSITE" id="PS51078"/>
    </source>
</evidence>
<keyword evidence="3" id="KW-0804">Transcription</keyword>
<sequence length="247" mass="27689">MEQEKNTVRAVERALDILLCFTGTESELGLSEISKQVGLHKSTVHRLLASLESRGFIRKHPQSEKYRLGWSVLELVKHAFQSNELASIVLPEMVQLRDRINETISLYIRAGHERIRIQAVESHHPIRSVANIGHRFPLYIGASGKVLLAFSDDSVRQSVFLEMNERFSKTELEKQLNDIQEKGFAVSIEEREPGGAAVAAPILDRHGQLIAALSVSGPVDRFHAQAVEQFSKEVIAAAEQISKMLLY</sequence>
<dbReference type="PROSITE" id="PS51078">
    <property type="entry name" value="ICLR_ED"/>
    <property type="match status" value="1"/>
</dbReference>
<proteinExistence type="predicted"/>
<dbReference type="InterPro" id="IPR005471">
    <property type="entry name" value="Tscrpt_reg_IclR_N"/>
</dbReference>
<dbReference type="SUPFAM" id="SSF46785">
    <property type="entry name" value="Winged helix' DNA-binding domain"/>
    <property type="match status" value="1"/>
</dbReference>
<feature type="domain" description="HTH iclR-type" evidence="4">
    <location>
        <begin position="8"/>
        <end position="70"/>
    </location>
</feature>
<feature type="domain" description="IclR-ED" evidence="5">
    <location>
        <begin position="71"/>
        <end position="247"/>
    </location>
</feature>
<evidence type="ECO:0000256" key="3">
    <source>
        <dbReference type="ARBA" id="ARBA00023163"/>
    </source>
</evidence>
<dbReference type="InterPro" id="IPR014757">
    <property type="entry name" value="Tscrpt_reg_IclR_C"/>
</dbReference>
<accession>A0ABY4CNT5</accession>
<dbReference type="RefSeq" id="WP_347437555.1">
    <property type="nucleotide sequence ID" value="NZ_CP089291.1"/>
</dbReference>
<dbReference type="Pfam" id="PF09339">
    <property type="entry name" value="HTH_IclR"/>
    <property type="match status" value="1"/>
</dbReference>
<organism evidence="6 7">
    <name type="scientific">Fodinisporobacter ferrooxydans</name>
    <dbReference type="NCBI Taxonomy" id="2901836"/>
    <lineage>
        <taxon>Bacteria</taxon>
        <taxon>Bacillati</taxon>
        <taxon>Bacillota</taxon>
        <taxon>Bacilli</taxon>
        <taxon>Bacillales</taxon>
        <taxon>Alicyclobacillaceae</taxon>
        <taxon>Fodinisporobacter</taxon>
    </lineage>
</organism>
<gene>
    <name evidence="6" type="ORF">LSG31_00810</name>
</gene>
<evidence type="ECO:0000256" key="1">
    <source>
        <dbReference type="ARBA" id="ARBA00023015"/>
    </source>
</evidence>
<dbReference type="Pfam" id="PF01614">
    <property type="entry name" value="IclR_C"/>
    <property type="match status" value="1"/>
</dbReference>
<dbReference type="Gene3D" id="1.10.10.10">
    <property type="entry name" value="Winged helix-like DNA-binding domain superfamily/Winged helix DNA-binding domain"/>
    <property type="match status" value="1"/>
</dbReference>
<reference evidence="6" key="1">
    <citation type="submission" date="2021-12" db="EMBL/GenBank/DDBJ databases">
        <title>Alicyclobacillaceae gen. nov., sp. nov., isolated from chalcocite enrichment system.</title>
        <authorList>
            <person name="Jiang Z."/>
        </authorList>
    </citation>
    <scope>NUCLEOTIDE SEQUENCE</scope>
    <source>
        <strain evidence="6">MYW30-H2</strain>
    </source>
</reference>
<keyword evidence="7" id="KW-1185">Reference proteome</keyword>
<evidence type="ECO:0000313" key="6">
    <source>
        <dbReference type="EMBL" id="UOF90858.1"/>
    </source>
</evidence>
<protein>
    <submittedName>
        <fullName evidence="6">IclR family transcriptional regulator</fullName>
    </submittedName>
</protein>
<dbReference type="PROSITE" id="PS51077">
    <property type="entry name" value="HTH_ICLR"/>
    <property type="match status" value="1"/>
</dbReference>
<dbReference type="InterPro" id="IPR050707">
    <property type="entry name" value="HTH_MetabolicPath_Reg"/>
</dbReference>
<evidence type="ECO:0000256" key="2">
    <source>
        <dbReference type="ARBA" id="ARBA00023125"/>
    </source>
</evidence>
<dbReference type="InterPro" id="IPR036390">
    <property type="entry name" value="WH_DNA-bd_sf"/>
</dbReference>
<dbReference type="SMART" id="SM00346">
    <property type="entry name" value="HTH_ICLR"/>
    <property type="match status" value="1"/>
</dbReference>
<evidence type="ECO:0000259" key="4">
    <source>
        <dbReference type="PROSITE" id="PS51077"/>
    </source>
</evidence>
<dbReference type="PANTHER" id="PTHR30136">
    <property type="entry name" value="HELIX-TURN-HELIX TRANSCRIPTIONAL REGULATOR, ICLR FAMILY"/>
    <property type="match status" value="1"/>
</dbReference>
<dbReference type="EMBL" id="CP089291">
    <property type="protein sequence ID" value="UOF90858.1"/>
    <property type="molecule type" value="Genomic_DNA"/>
</dbReference>
<dbReference type="InterPro" id="IPR029016">
    <property type="entry name" value="GAF-like_dom_sf"/>
</dbReference>
<dbReference type="InterPro" id="IPR036388">
    <property type="entry name" value="WH-like_DNA-bd_sf"/>
</dbReference>
<dbReference type="SUPFAM" id="SSF55781">
    <property type="entry name" value="GAF domain-like"/>
    <property type="match status" value="1"/>
</dbReference>
<evidence type="ECO:0000313" key="7">
    <source>
        <dbReference type="Proteomes" id="UP000830167"/>
    </source>
</evidence>
<dbReference type="Proteomes" id="UP000830167">
    <property type="component" value="Chromosome"/>
</dbReference>